<dbReference type="OrthoDB" id="9758506at2"/>
<dbReference type="Gene3D" id="3.40.50.300">
    <property type="entry name" value="P-loop containing nucleotide triphosphate hydrolases"/>
    <property type="match status" value="4"/>
</dbReference>
<dbReference type="GO" id="GO:0004386">
    <property type="term" value="F:helicase activity"/>
    <property type="evidence" value="ECO:0007669"/>
    <property type="project" value="UniProtKB-KW"/>
</dbReference>
<keyword evidence="9" id="KW-0234">DNA repair</keyword>
<dbReference type="Pfam" id="PF21445">
    <property type="entry name" value="ADDB_N"/>
    <property type="match status" value="1"/>
</dbReference>
<organism evidence="12 13">
    <name type="scientific">Aerococcus viridans</name>
    <dbReference type="NCBI Taxonomy" id="1377"/>
    <lineage>
        <taxon>Bacteria</taxon>
        <taxon>Bacillati</taxon>
        <taxon>Bacillota</taxon>
        <taxon>Bacilli</taxon>
        <taxon>Lactobacillales</taxon>
        <taxon>Aerococcaceae</taxon>
        <taxon>Aerococcus</taxon>
    </lineage>
</organism>
<evidence type="ECO:0000256" key="3">
    <source>
        <dbReference type="ARBA" id="ARBA00022763"/>
    </source>
</evidence>
<dbReference type="GO" id="GO:0006281">
    <property type="term" value="P:DNA repair"/>
    <property type="evidence" value="ECO:0007669"/>
    <property type="project" value="UniProtKB-KW"/>
</dbReference>
<dbReference type="PANTHER" id="PTHR30591:SF1">
    <property type="entry name" value="RECBCD ENZYME SUBUNIT RECC"/>
    <property type="match status" value="1"/>
</dbReference>
<dbReference type="GO" id="GO:0005524">
    <property type="term" value="F:ATP binding"/>
    <property type="evidence" value="ECO:0007669"/>
    <property type="project" value="UniProtKB-KW"/>
</dbReference>
<dbReference type="RefSeq" id="WP_102198701.1">
    <property type="nucleotide sequence ID" value="NZ_PNHQ01000002.1"/>
</dbReference>
<keyword evidence="13" id="KW-1185">Reference proteome</keyword>
<dbReference type="GO" id="GO:0006310">
    <property type="term" value="P:DNA recombination"/>
    <property type="evidence" value="ECO:0007669"/>
    <property type="project" value="TreeGrafter"/>
</dbReference>
<evidence type="ECO:0000256" key="2">
    <source>
        <dbReference type="ARBA" id="ARBA00022741"/>
    </source>
</evidence>
<reference evidence="12 13" key="1">
    <citation type="submission" date="2017-09" db="EMBL/GenBank/DDBJ databases">
        <title>Bacterial strain isolated from the female urinary microbiota.</title>
        <authorList>
            <person name="Thomas-White K."/>
            <person name="Kumar N."/>
            <person name="Forster S."/>
            <person name="Putonti C."/>
            <person name="Lawley T."/>
            <person name="Wolfe A.J."/>
        </authorList>
    </citation>
    <scope>NUCLEOTIDE SEQUENCE [LARGE SCALE GENOMIC DNA]</scope>
    <source>
        <strain evidence="12 13">UMB0240</strain>
    </source>
</reference>
<evidence type="ECO:0000256" key="9">
    <source>
        <dbReference type="ARBA" id="ARBA00023204"/>
    </source>
</evidence>
<keyword evidence="2" id="KW-0547">Nucleotide-binding</keyword>
<dbReference type="InterPro" id="IPR038726">
    <property type="entry name" value="PDDEXK_AddAB-type"/>
</dbReference>
<dbReference type="GO" id="GO:0004527">
    <property type="term" value="F:exonuclease activity"/>
    <property type="evidence" value="ECO:0007669"/>
    <property type="project" value="UniProtKB-KW"/>
</dbReference>
<dbReference type="GO" id="GO:0003677">
    <property type="term" value="F:DNA binding"/>
    <property type="evidence" value="ECO:0007669"/>
    <property type="project" value="UniProtKB-KW"/>
</dbReference>
<evidence type="ECO:0000256" key="5">
    <source>
        <dbReference type="ARBA" id="ARBA00022806"/>
    </source>
</evidence>
<keyword evidence="1" id="KW-0540">Nuclease</keyword>
<evidence type="ECO:0000313" key="13">
    <source>
        <dbReference type="Proteomes" id="UP000235701"/>
    </source>
</evidence>
<evidence type="ECO:0000259" key="10">
    <source>
        <dbReference type="Pfam" id="PF12705"/>
    </source>
</evidence>
<dbReference type="Proteomes" id="UP000235701">
    <property type="component" value="Unassembled WGS sequence"/>
</dbReference>
<keyword evidence="6" id="KW-0269">Exonuclease</keyword>
<evidence type="ECO:0000256" key="8">
    <source>
        <dbReference type="ARBA" id="ARBA00023125"/>
    </source>
</evidence>
<dbReference type="PANTHER" id="PTHR30591">
    <property type="entry name" value="RECBCD ENZYME SUBUNIT RECC"/>
    <property type="match status" value="1"/>
</dbReference>
<dbReference type="AlphaFoldDB" id="A0A2N6UFY4"/>
<dbReference type="InterPro" id="IPR049035">
    <property type="entry name" value="ADDB_N"/>
</dbReference>
<evidence type="ECO:0000256" key="7">
    <source>
        <dbReference type="ARBA" id="ARBA00022840"/>
    </source>
</evidence>
<feature type="domain" description="PD-(D/E)XK endonuclease-like" evidence="10">
    <location>
        <begin position="841"/>
        <end position="1179"/>
    </location>
</feature>
<evidence type="ECO:0000313" key="12">
    <source>
        <dbReference type="EMBL" id="PMC80424.1"/>
    </source>
</evidence>
<keyword evidence="4" id="KW-0378">Hydrolase</keyword>
<sequence length="1239" mass="143514">MNLQFILKTPTQNDLTSLYQDIDHYLRADIENQVFIITDDNMKFDLEMSVLRQMKAIQLNAEYTNDEEHAGMMRLQVQSFKRLAWYLLQKQDSQAVGDISDIGNIMVIGRVLADMKEELLVYRGEYNQIGFVEALADLFKELINGQVTSDVFFYSLSRYEDSSQPLIQNQIKKMKELAAIYQEYEKYLAGLTMAEQNVFVQLRQAIVDQDLSKTRIIITGFDYFNAQELETIVSFLENCPQVQIVLNLDKAYDFKTPDWYELFTVTGKTYHQLTQFARNRHIPLQKPILAENNKSYATGFKVLDHYFRTDNRIESGQKAQSFQDKNAVNQVMEIWEVPSTHMEADQVANEIYQLIADPDAGYRYKDIQILTRDEAGYQHTLQAALEANEIPYFANFQEDMALHPLYRFMMSLYRVYQHNWRYQDTFDLLRSELLNPIDLDTLKLVNIDDFSMGSMFTDDLSDSQKAQIQFRDAVDLTENVVLRNGYEGQFWWSKDRTWSYILVGEDGEKIGTKRDIAIEETANQVKSFVVGILSPLFANWKKEQTTEEAVTYFYHFLVNSGIPKSLMNWRDKYLEAGQLQEARQHEQAWQTFIQMLDDYVQLFGSELFDLEYFFKILDLAFQNARYAMVPPTMDAVTIGSFDENQVEAKKITFILGMSKYALPVVYEEKSLLTNEDRQLVVKQLDDLQALKQSADSKNNNEAYKAYLALLSATDHLYISYPLNNGDADTEGLSPMIMRIAQAFDVPIKYLRQPSDHTSEATILKLGNSYSQVRYLLKAIAQDAHGQQKLRQIWQPVYKQVMTEAGASDFFKWLQTSLTYHNTVLPLTPELSQSLYGDILSVSVSQLELYNRDPFSYYLKYGLKLKERPSFQLDSLQTGNYFHEMLDHFFKEVSQREFDLASLSEKEVVAILGEVTAKLNDPDVYPEYTIFKVNNRNSYLQKSMQETIQLLVENIIRQRQAVNVTTMETEQRFGYIQKDDEPEETITHFTLKNGQEVRLRGKIDRIDAVSHEQNGKLQHFIQVVDYKSSAHEVKFDEIYVGAQLQLYTYLKVALDQLNQSGQTAKPLGAFYQRIFQPQVKIEKQADLTDKNIADKIFADLKLAGYIRLDYDLLEDIHHEGLAAGDQSSVYSISRKNDGDFKKNAKVLTQEELEQLLAFVEEKIKSTAEQIVSGHIALNPLENDPYIPSMTEPYRSVSMFDATDYTNKYRPNLSMTADAFFQALSIDNEIEEEEDQTEDDK</sequence>
<evidence type="ECO:0000256" key="6">
    <source>
        <dbReference type="ARBA" id="ARBA00022839"/>
    </source>
</evidence>
<keyword evidence="7" id="KW-0067">ATP-binding</keyword>
<evidence type="ECO:0000256" key="1">
    <source>
        <dbReference type="ARBA" id="ARBA00022722"/>
    </source>
</evidence>
<keyword evidence="8" id="KW-0238">DNA-binding</keyword>
<evidence type="ECO:0000256" key="4">
    <source>
        <dbReference type="ARBA" id="ARBA00022801"/>
    </source>
</evidence>
<feature type="domain" description="ATP-dependent helicase/deoxyribonuclease subunit B N-terminal" evidence="11">
    <location>
        <begin position="17"/>
        <end position="294"/>
    </location>
</feature>
<comment type="caution">
    <text evidence="12">The sequence shown here is derived from an EMBL/GenBank/DDBJ whole genome shotgun (WGS) entry which is preliminary data.</text>
</comment>
<protein>
    <submittedName>
        <fullName evidence="12">ATP-dependent deoxyribonuclease subunit B</fullName>
    </submittedName>
</protein>
<accession>A0A2N6UFY4</accession>
<dbReference type="EMBL" id="PNHQ01000002">
    <property type="protein sequence ID" value="PMC80424.1"/>
    <property type="molecule type" value="Genomic_DNA"/>
</dbReference>
<dbReference type="Pfam" id="PF12705">
    <property type="entry name" value="PDDEXK_1"/>
    <property type="match status" value="1"/>
</dbReference>
<keyword evidence="3" id="KW-0227">DNA damage</keyword>
<gene>
    <name evidence="12" type="ORF">CJ191_01045</name>
</gene>
<evidence type="ECO:0000259" key="11">
    <source>
        <dbReference type="Pfam" id="PF21445"/>
    </source>
</evidence>
<dbReference type="SUPFAM" id="SSF52540">
    <property type="entry name" value="P-loop containing nucleoside triphosphate hydrolases"/>
    <property type="match status" value="1"/>
</dbReference>
<dbReference type="InterPro" id="IPR027417">
    <property type="entry name" value="P-loop_NTPase"/>
</dbReference>
<proteinExistence type="predicted"/>
<name>A0A2N6UFY4_9LACT</name>
<keyword evidence="5" id="KW-0347">Helicase</keyword>